<proteinExistence type="predicted"/>
<accession>A0A3B1AQQ6</accession>
<gene>
    <name evidence="2" type="ORF">MNBD_GAMMA26-529</name>
</gene>
<dbReference type="InterPro" id="IPR010177">
    <property type="entry name" value="Paired_CXXCH_1"/>
</dbReference>
<dbReference type="NCBIfam" id="TIGR01905">
    <property type="entry name" value="paired_CXXCH_1"/>
    <property type="match status" value="1"/>
</dbReference>
<evidence type="ECO:0000313" key="2">
    <source>
        <dbReference type="EMBL" id="VAX08316.1"/>
    </source>
</evidence>
<reference evidence="2" key="1">
    <citation type="submission" date="2018-06" db="EMBL/GenBank/DDBJ databases">
        <authorList>
            <person name="Zhirakovskaya E."/>
        </authorList>
    </citation>
    <scope>NUCLEOTIDE SEQUENCE</scope>
</reference>
<dbReference type="InterPro" id="IPR036280">
    <property type="entry name" value="Multihaem_cyt_sf"/>
</dbReference>
<organism evidence="2">
    <name type="scientific">hydrothermal vent metagenome</name>
    <dbReference type="NCBI Taxonomy" id="652676"/>
    <lineage>
        <taxon>unclassified sequences</taxon>
        <taxon>metagenomes</taxon>
        <taxon>ecological metagenomes</taxon>
    </lineage>
</organism>
<sequence>MVRHSLLLGGVLALFLPLQYALGSIVGSEHDLSGGLATEICVFCHTPHNANTDLDQDGTNDGTVAGVASAPLWNRSLTDVSVFQMYTSSTMNADCSATPSPVSLACLSCHDEYVGGVGSDGAVSAGGIMGFPGGEQHQLVNVPNVNPTSYVKENGTCGTGVNSCHDTLTGLSSGEIRWIGPNLSNDHPISIVYADAVAEDPTIYATPGGGVKLFNGRVECPSCHNPHDNTTYKPFLRVAITGSTLCYRCHNK</sequence>
<protein>
    <submittedName>
        <fullName evidence="2">Cytochrome c family protein</fullName>
    </submittedName>
</protein>
<dbReference type="Pfam" id="PF09699">
    <property type="entry name" value="Paired_CXXCH_1"/>
    <property type="match status" value="1"/>
</dbReference>
<evidence type="ECO:0000259" key="1">
    <source>
        <dbReference type="Pfam" id="PF09699"/>
    </source>
</evidence>
<dbReference type="SUPFAM" id="SSF48695">
    <property type="entry name" value="Multiheme cytochromes"/>
    <property type="match status" value="1"/>
</dbReference>
<name>A0A3B1AQQ6_9ZZZZ</name>
<dbReference type="AlphaFoldDB" id="A0A3B1AQQ6"/>
<dbReference type="EMBL" id="UOFX01000035">
    <property type="protein sequence ID" value="VAX08316.1"/>
    <property type="molecule type" value="Genomic_DNA"/>
</dbReference>
<feature type="domain" description="Doubled CXXCH motif" evidence="1">
    <location>
        <begin position="219"/>
        <end position="252"/>
    </location>
</feature>